<comment type="caution">
    <text evidence="5">The sequence shown here is derived from an EMBL/GenBank/DDBJ whole genome shotgun (WGS) entry which is preliminary data.</text>
</comment>
<proteinExistence type="predicted"/>
<reference evidence="5 6" key="2">
    <citation type="submission" date="2018-04" db="EMBL/GenBank/DDBJ databases">
        <title>Thauera lacus sp. nov., isolated from an saline lake in Inner Mongolia, China.</title>
        <authorList>
            <person name="Liang Q.-Y."/>
        </authorList>
    </citation>
    <scope>NUCLEOTIDE SEQUENCE [LARGE SCALE GENOMIC DNA]</scope>
    <source>
        <strain evidence="5 6">D20</strain>
    </source>
</reference>
<dbReference type="PANTHER" id="PTHR43309">
    <property type="entry name" value="5-OXOPROLINASE SUBUNIT C"/>
    <property type="match status" value="1"/>
</dbReference>
<organism evidence="5 6">
    <name type="scientific">Pseudothauera lacus</name>
    <dbReference type="NCBI Taxonomy" id="2136175"/>
    <lineage>
        <taxon>Bacteria</taxon>
        <taxon>Pseudomonadati</taxon>
        <taxon>Pseudomonadota</taxon>
        <taxon>Betaproteobacteria</taxon>
        <taxon>Rhodocyclales</taxon>
        <taxon>Zoogloeaceae</taxon>
        <taxon>Pseudothauera</taxon>
    </lineage>
</organism>
<dbReference type="SMART" id="SM00797">
    <property type="entry name" value="AHS2"/>
    <property type="match status" value="1"/>
</dbReference>
<evidence type="ECO:0000313" key="5">
    <source>
        <dbReference type="EMBL" id="PTD95355.1"/>
    </source>
</evidence>
<evidence type="ECO:0000259" key="4">
    <source>
        <dbReference type="SMART" id="SM00797"/>
    </source>
</evidence>
<evidence type="ECO:0000256" key="2">
    <source>
        <dbReference type="ARBA" id="ARBA00022801"/>
    </source>
</evidence>
<dbReference type="AlphaFoldDB" id="A0A2T4IC47"/>
<evidence type="ECO:0000256" key="1">
    <source>
        <dbReference type="ARBA" id="ARBA00022741"/>
    </source>
</evidence>
<evidence type="ECO:0000256" key="3">
    <source>
        <dbReference type="ARBA" id="ARBA00022840"/>
    </source>
</evidence>
<dbReference type="OrthoDB" id="9768696at2"/>
<dbReference type="RefSeq" id="WP_107494573.1">
    <property type="nucleotide sequence ID" value="NZ_PZKC01000014.1"/>
</dbReference>
<dbReference type="GO" id="GO:0016829">
    <property type="term" value="F:lyase activity"/>
    <property type="evidence" value="ECO:0007669"/>
    <property type="project" value="UniProtKB-KW"/>
</dbReference>
<keyword evidence="6" id="KW-1185">Reference proteome</keyword>
<dbReference type="EMBL" id="PZKC01000014">
    <property type="protein sequence ID" value="PTD95355.1"/>
    <property type="molecule type" value="Genomic_DNA"/>
</dbReference>
<dbReference type="NCBIfam" id="TIGR00724">
    <property type="entry name" value="urea_amlyse_rel"/>
    <property type="match status" value="1"/>
</dbReference>
<dbReference type="Proteomes" id="UP000241193">
    <property type="component" value="Unassembled WGS sequence"/>
</dbReference>
<dbReference type="InterPro" id="IPR003778">
    <property type="entry name" value="CT_A_B"/>
</dbReference>
<dbReference type="Pfam" id="PF02626">
    <property type="entry name" value="CT_A_B"/>
    <property type="match status" value="1"/>
</dbReference>
<dbReference type="Gene3D" id="2.40.100.10">
    <property type="entry name" value="Cyclophilin-like"/>
    <property type="match status" value="1"/>
</dbReference>
<accession>A0A2T4IC47</accession>
<protein>
    <submittedName>
        <fullName evidence="5">Urea amidolyase</fullName>
    </submittedName>
</protein>
<dbReference type="PANTHER" id="PTHR43309:SF3">
    <property type="entry name" value="5-OXOPROLINASE SUBUNIT C"/>
    <property type="match status" value="1"/>
</dbReference>
<keyword evidence="3" id="KW-0067">ATP-binding</keyword>
<name>A0A2T4IC47_9RHOO</name>
<dbReference type="InterPro" id="IPR052708">
    <property type="entry name" value="PxpC"/>
</dbReference>
<dbReference type="InterPro" id="IPR029000">
    <property type="entry name" value="Cyclophilin-like_dom_sf"/>
</dbReference>
<gene>
    <name evidence="5" type="ORF">C8261_15185</name>
</gene>
<sequence>MSANVEVIASGAWASVQDRGRRGWRRIGVPWAGALDPALLRIANALAGNDENAPAIEAFDGGLQLAARGGALRLAVAGNAVLEVEDAHGQRRPHPPWRSLTLHADEVLRVRTLRSGRIAMIAIHGLALPAVMGSCATYARAALGGVDGRALAAGDRLPATPADGPERWLPDPPAIAGDAVRVVPGPQATHFTDAALACLLNSAYRVSAQADRMGVRLDGPPLAHRDAREIVSDATVPGSIQVPGNGLPIVLLADAQTAGGYPKIATVIGADLARVAQCRPGETLRFAAVDVPTAEAAARAAEATTRSLLASIRPLAEAGADHAALYHANLIGGVVHALAPEYRPL</sequence>
<evidence type="ECO:0000313" key="6">
    <source>
        <dbReference type="Proteomes" id="UP000241193"/>
    </source>
</evidence>
<dbReference type="GO" id="GO:0005524">
    <property type="term" value="F:ATP binding"/>
    <property type="evidence" value="ECO:0007669"/>
    <property type="project" value="UniProtKB-KW"/>
</dbReference>
<keyword evidence="1" id="KW-0547">Nucleotide-binding</keyword>
<feature type="domain" description="Carboxyltransferase" evidence="4">
    <location>
        <begin position="26"/>
        <end position="304"/>
    </location>
</feature>
<keyword evidence="5" id="KW-0456">Lyase</keyword>
<dbReference type="GO" id="GO:0016787">
    <property type="term" value="F:hydrolase activity"/>
    <property type="evidence" value="ECO:0007669"/>
    <property type="project" value="UniProtKB-KW"/>
</dbReference>
<keyword evidence="2" id="KW-0378">Hydrolase</keyword>
<reference evidence="5 6" key="1">
    <citation type="submission" date="2018-03" db="EMBL/GenBank/DDBJ databases">
        <authorList>
            <person name="Keele B.F."/>
        </authorList>
    </citation>
    <scope>NUCLEOTIDE SEQUENCE [LARGE SCALE GENOMIC DNA]</scope>
    <source>
        <strain evidence="5 6">D20</strain>
    </source>
</reference>
<dbReference type="SUPFAM" id="SSF50891">
    <property type="entry name" value="Cyclophilin-like"/>
    <property type="match status" value="1"/>
</dbReference>